<reference evidence="2" key="1">
    <citation type="submission" date="2023-06" db="EMBL/GenBank/DDBJ databases">
        <title>Genome-scale phylogeny and comparative genomics of the fungal order Sordariales.</title>
        <authorList>
            <consortium name="Lawrence Berkeley National Laboratory"/>
            <person name="Hensen N."/>
            <person name="Bonometti L."/>
            <person name="Westerberg I."/>
            <person name="Brannstrom I.O."/>
            <person name="Guillou S."/>
            <person name="Cros-Aarteil S."/>
            <person name="Calhoun S."/>
            <person name="Haridas S."/>
            <person name="Kuo A."/>
            <person name="Mondo S."/>
            <person name="Pangilinan J."/>
            <person name="Riley R."/>
            <person name="LaButti K."/>
            <person name="Andreopoulos B."/>
            <person name="Lipzen A."/>
            <person name="Chen C."/>
            <person name="Yanf M."/>
            <person name="Daum C."/>
            <person name="Ng V."/>
            <person name="Clum A."/>
            <person name="Steindorff A."/>
            <person name="Ohm R."/>
            <person name="Martin F."/>
            <person name="Silar P."/>
            <person name="Natvig D."/>
            <person name="Lalanne C."/>
            <person name="Gautier V."/>
            <person name="Ament-velasquez S.L."/>
            <person name="Kruys A."/>
            <person name="Hutchinson M.I."/>
            <person name="Powell A.J."/>
            <person name="Barry K."/>
            <person name="Miller A.N."/>
            <person name="Grigoriev I.V."/>
            <person name="Debuchy R."/>
            <person name="Gladieux P."/>
            <person name="Thoren M.H."/>
            <person name="Johannesson H."/>
        </authorList>
    </citation>
    <scope>NUCLEOTIDE SEQUENCE</scope>
    <source>
        <strain evidence="2">SMH3391-2</strain>
    </source>
</reference>
<evidence type="ECO:0000313" key="2">
    <source>
        <dbReference type="EMBL" id="KAK0629192.1"/>
    </source>
</evidence>
<keyword evidence="1" id="KW-0732">Signal</keyword>
<gene>
    <name evidence="2" type="ORF">B0T17DRAFT_524910</name>
</gene>
<dbReference type="EMBL" id="JAULSR010000002">
    <property type="protein sequence ID" value="KAK0629192.1"/>
    <property type="molecule type" value="Genomic_DNA"/>
</dbReference>
<accession>A0AA39X8C2</accession>
<name>A0AA39X8C2_9PEZI</name>
<organism evidence="2 3">
    <name type="scientific">Bombardia bombarda</name>
    <dbReference type="NCBI Taxonomy" id="252184"/>
    <lineage>
        <taxon>Eukaryota</taxon>
        <taxon>Fungi</taxon>
        <taxon>Dikarya</taxon>
        <taxon>Ascomycota</taxon>
        <taxon>Pezizomycotina</taxon>
        <taxon>Sordariomycetes</taxon>
        <taxon>Sordariomycetidae</taxon>
        <taxon>Sordariales</taxon>
        <taxon>Lasiosphaeriaceae</taxon>
        <taxon>Bombardia</taxon>
    </lineage>
</organism>
<feature type="chain" id="PRO_5041308330" evidence="1">
    <location>
        <begin position="22"/>
        <end position="86"/>
    </location>
</feature>
<proteinExistence type="predicted"/>
<evidence type="ECO:0000313" key="3">
    <source>
        <dbReference type="Proteomes" id="UP001174934"/>
    </source>
</evidence>
<protein>
    <submittedName>
        <fullName evidence="2">Uncharacterized protein</fullName>
    </submittedName>
</protein>
<comment type="caution">
    <text evidence="2">The sequence shown here is derived from an EMBL/GenBank/DDBJ whole genome shotgun (WGS) entry which is preliminary data.</text>
</comment>
<dbReference type="AlphaFoldDB" id="A0AA39X8C2"/>
<evidence type="ECO:0000256" key="1">
    <source>
        <dbReference type="SAM" id="SignalP"/>
    </source>
</evidence>
<keyword evidence="3" id="KW-1185">Reference proteome</keyword>
<sequence length="86" mass="9509">MSAWQQVILTVVLLLFGGAVSLTLSSNRLNPADESQVRRILGLDCTRCRREQQPKHLTFHCPPEPQRSQGSTLLLKAGAGSERILL</sequence>
<feature type="signal peptide" evidence="1">
    <location>
        <begin position="1"/>
        <end position="21"/>
    </location>
</feature>
<dbReference type="Proteomes" id="UP001174934">
    <property type="component" value="Unassembled WGS sequence"/>
</dbReference>